<keyword evidence="10 13" id="KW-0067">ATP-binding</keyword>
<gene>
    <name evidence="13" type="primary">thrB</name>
    <name evidence="16" type="ORF">JOC94_000062</name>
</gene>
<name>A0ABS2R0C6_9BACI</name>
<dbReference type="Pfam" id="PF08544">
    <property type="entry name" value="GHMP_kinases_C"/>
    <property type="match status" value="1"/>
</dbReference>
<feature type="binding site" evidence="13">
    <location>
        <begin position="87"/>
        <end position="97"/>
    </location>
    <ligand>
        <name>ATP</name>
        <dbReference type="ChEBI" id="CHEBI:30616"/>
    </ligand>
</feature>
<evidence type="ECO:0000256" key="13">
    <source>
        <dbReference type="HAMAP-Rule" id="MF_00384"/>
    </source>
</evidence>
<comment type="caution">
    <text evidence="16">The sequence shown here is derived from an EMBL/GenBank/DDBJ whole genome shotgun (WGS) entry which is preliminary data.</text>
</comment>
<dbReference type="PANTHER" id="PTHR20861:SF1">
    <property type="entry name" value="HOMOSERINE KINASE"/>
    <property type="match status" value="1"/>
</dbReference>
<evidence type="ECO:0000256" key="1">
    <source>
        <dbReference type="ARBA" id="ARBA00005015"/>
    </source>
</evidence>
<dbReference type="EMBL" id="JAFBFH010000001">
    <property type="protein sequence ID" value="MBM7713096.1"/>
    <property type="molecule type" value="Genomic_DNA"/>
</dbReference>
<dbReference type="PRINTS" id="PR00958">
    <property type="entry name" value="HOMSERKINASE"/>
</dbReference>
<dbReference type="InterPro" id="IPR020568">
    <property type="entry name" value="Ribosomal_Su5_D2-typ_SF"/>
</dbReference>
<keyword evidence="6 13" id="KW-0808">Transferase</keyword>
<keyword evidence="8 13" id="KW-0547">Nucleotide-binding</keyword>
<comment type="subcellular location">
    <subcellularLocation>
        <location evidence="13">Cytoplasm</location>
    </subcellularLocation>
</comment>
<dbReference type="InterPro" id="IPR013750">
    <property type="entry name" value="GHMP_kinase_C_dom"/>
</dbReference>
<accession>A0ABS2R0C6</accession>
<dbReference type="InterPro" id="IPR036554">
    <property type="entry name" value="GHMP_kinase_C_sf"/>
</dbReference>
<evidence type="ECO:0000256" key="7">
    <source>
        <dbReference type="ARBA" id="ARBA00022697"/>
    </source>
</evidence>
<evidence type="ECO:0000256" key="3">
    <source>
        <dbReference type="ARBA" id="ARBA00012078"/>
    </source>
</evidence>
<evidence type="ECO:0000256" key="10">
    <source>
        <dbReference type="ARBA" id="ARBA00022840"/>
    </source>
</evidence>
<evidence type="ECO:0000256" key="4">
    <source>
        <dbReference type="ARBA" id="ARBA00017858"/>
    </source>
</evidence>
<evidence type="ECO:0000256" key="2">
    <source>
        <dbReference type="ARBA" id="ARBA00007370"/>
    </source>
</evidence>
<dbReference type="PROSITE" id="PS00627">
    <property type="entry name" value="GHMP_KINASES_ATP"/>
    <property type="match status" value="1"/>
</dbReference>
<evidence type="ECO:0000313" key="17">
    <source>
        <dbReference type="Proteomes" id="UP000823485"/>
    </source>
</evidence>
<evidence type="ECO:0000256" key="8">
    <source>
        <dbReference type="ARBA" id="ARBA00022741"/>
    </source>
</evidence>
<dbReference type="Proteomes" id="UP000823485">
    <property type="component" value="Unassembled WGS sequence"/>
</dbReference>
<evidence type="ECO:0000313" key="16">
    <source>
        <dbReference type="EMBL" id="MBM7713096.1"/>
    </source>
</evidence>
<evidence type="ECO:0000256" key="6">
    <source>
        <dbReference type="ARBA" id="ARBA00022679"/>
    </source>
</evidence>
<dbReference type="PIRSF" id="PIRSF000676">
    <property type="entry name" value="Homoser_kin"/>
    <property type="match status" value="1"/>
</dbReference>
<keyword evidence="5 13" id="KW-0028">Amino-acid biosynthesis</keyword>
<keyword evidence="9 13" id="KW-0418">Kinase</keyword>
<evidence type="ECO:0000256" key="12">
    <source>
        <dbReference type="ARBA" id="ARBA00049954"/>
    </source>
</evidence>
<dbReference type="EC" id="2.7.1.39" evidence="3 13"/>
<reference evidence="16 17" key="1">
    <citation type="submission" date="2021-01" db="EMBL/GenBank/DDBJ databases">
        <title>Genomic Encyclopedia of Type Strains, Phase IV (KMG-IV): sequencing the most valuable type-strain genomes for metagenomic binning, comparative biology and taxonomic classification.</title>
        <authorList>
            <person name="Goeker M."/>
        </authorList>
    </citation>
    <scope>NUCLEOTIDE SEQUENCE [LARGE SCALE GENOMIC DNA]</scope>
    <source>
        <strain evidence="16 17">DSM 105453</strain>
    </source>
</reference>
<comment type="catalytic activity">
    <reaction evidence="11 13">
        <text>L-homoserine + ATP = O-phospho-L-homoserine + ADP + H(+)</text>
        <dbReference type="Rhea" id="RHEA:13985"/>
        <dbReference type="ChEBI" id="CHEBI:15378"/>
        <dbReference type="ChEBI" id="CHEBI:30616"/>
        <dbReference type="ChEBI" id="CHEBI:57476"/>
        <dbReference type="ChEBI" id="CHEBI:57590"/>
        <dbReference type="ChEBI" id="CHEBI:456216"/>
        <dbReference type="EC" id="2.7.1.39"/>
    </reaction>
</comment>
<dbReference type="InterPro" id="IPR006203">
    <property type="entry name" value="GHMP_knse_ATP-bd_CS"/>
</dbReference>
<keyword evidence="17" id="KW-1185">Reference proteome</keyword>
<dbReference type="NCBIfam" id="TIGR00191">
    <property type="entry name" value="thrB"/>
    <property type="match status" value="1"/>
</dbReference>
<dbReference type="InterPro" id="IPR014721">
    <property type="entry name" value="Ribsml_uS5_D2-typ_fold_subgr"/>
</dbReference>
<evidence type="ECO:0000256" key="11">
    <source>
        <dbReference type="ARBA" id="ARBA00049375"/>
    </source>
</evidence>
<evidence type="ECO:0000256" key="5">
    <source>
        <dbReference type="ARBA" id="ARBA00022605"/>
    </source>
</evidence>
<feature type="domain" description="GHMP kinase N-terminal" evidence="14">
    <location>
        <begin position="60"/>
        <end position="140"/>
    </location>
</feature>
<protein>
    <recommendedName>
        <fullName evidence="4 13">Homoserine kinase</fullName>
        <shortName evidence="13">HK</shortName>
        <shortName evidence="13">HSK</shortName>
        <ecNumber evidence="3 13">2.7.1.39</ecNumber>
    </recommendedName>
</protein>
<dbReference type="Gene3D" id="3.30.230.10">
    <property type="match status" value="1"/>
</dbReference>
<comment type="pathway">
    <text evidence="1 13">Amino-acid biosynthesis; L-threonine biosynthesis; L-threonine from L-aspartate: step 4/5.</text>
</comment>
<keyword evidence="13" id="KW-0963">Cytoplasm</keyword>
<dbReference type="InterPro" id="IPR000870">
    <property type="entry name" value="Homoserine_kinase"/>
</dbReference>
<organism evidence="16 17">
    <name type="scientific">Siminovitchia thermophila</name>
    <dbReference type="NCBI Taxonomy" id="1245522"/>
    <lineage>
        <taxon>Bacteria</taxon>
        <taxon>Bacillati</taxon>
        <taxon>Bacillota</taxon>
        <taxon>Bacilli</taxon>
        <taxon>Bacillales</taxon>
        <taxon>Bacillaceae</taxon>
        <taxon>Siminovitchia</taxon>
    </lineage>
</organism>
<feature type="domain" description="GHMP kinase C-terminal" evidence="15">
    <location>
        <begin position="201"/>
        <end position="278"/>
    </location>
</feature>
<evidence type="ECO:0000259" key="15">
    <source>
        <dbReference type="Pfam" id="PF08544"/>
    </source>
</evidence>
<comment type="function">
    <text evidence="12 13">Catalyzes the ATP-dependent phosphorylation of L-homoserine to L-homoserine phosphate.</text>
</comment>
<evidence type="ECO:0000259" key="14">
    <source>
        <dbReference type="Pfam" id="PF00288"/>
    </source>
</evidence>
<dbReference type="GO" id="GO:0004413">
    <property type="term" value="F:homoserine kinase activity"/>
    <property type="evidence" value="ECO:0007669"/>
    <property type="project" value="UniProtKB-EC"/>
</dbReference>
<dbReference type="HAMAP" id="MF_00384">
    <property type="entry name" value="Homoser_kinase"/>
    <property type="match status" value="1"/>
</dbReference>
<comment type="similarity">
    <text evidence="2 13">Belongs to the GHMP kinase family. Homoserine kinase subfamily.</text>
</comment>
<dbReference type="Pfam" id="PF00288">
    <property type="entry name" value="GHMP_kinases_N"/>
    <property type="match status" value="1"/>
</dbReference>
<dbReference type="Gene3D" id="3.30.70.890">
    <property type="entry name" value="GHMP kinase, C-terminal domain"/>
    <property type="match status" value="1"/>
</dbReference>
<proteinExistence type="inferred from homology"/>
<dbReference type="RefSeq" id="WP_077109848.1">
    <property type="nucleotide sequence ID" value="NZ_JAFBFH010000001.1"/>
</dbReference>
<evidence type="ECO:0000256" key="9">
    <source>
        <dbReference type="ARBA" id="ARBA00022777"/>
    </source>
</evidence>
<sequence length="305" mass="33165">MNCLTITVPASSANIGPGFDSAGMALNRYLTLHVTPNEEWIFEHRSLHLPQAPPAEDHFIFNIAKQMAEQFNANLPPCNIMVESDIPLARGMGSSASAVVAGIELANQVCQLELSASEKLRWATKFEGHPDNVAPALLGGLVITAMLSEDRIEFFQTTNIDLDLVLYIPDFELKTEAARKVLPEQFSRNNATAASSIGNMMVAALVAGDYQLAGRMMEADLFHEPYRASLIPNYAEIRREAKNLGAYGTVISGAGPTLISFAPKGGGQTIVDHLQTMFSDHSVQLVKLDNEGLRVNHQSENAICQ</sequence>
<dbReference type="SUPFAM" id="SSF55060">
    <property type="entry name" value="GHMP Kinase, C-terminal domain"/>
    <property type="match status" value="1"/>
</dbReference>
<dbReference type="PANTHER" id="PTHR20861">
    <property type="entry name" value="HOMOSERINE/4-DIPHOSPHOCYTIDYL-2-C-METHYL-D-ERYTHRITOL KINASE"/>
    <property type="match status" value="1"/>
</dbReference>
<dbReference type="SUPFAM" id="SSF54211">
    <property type="entry name" value="Ribosomal protein S5 domain 2-like"/>
    <property type="match status" value="1"/>
</dbReference>
<keyword evidence="7 13" id="KW-0791">Threonine biosynthesis</keyword>
<dbReference type="InterPro" id="IPR006204">
    <property type="entry name" value="GHMP_kinase_N_dom"/>
</dbReference>